<dbReference type="Gene3D" id="3.40.1810.10">
    <property type="entry name" value="Transcription factor, MADS-box"/>
    <property type="match status" value="1"/>
</dbReference>
<gene>
    <name evidence="7" type="ORF">CITCOLO1_LOCUS13250</name>
</gene>
<name>A0ABP0YKZ1_9ROSI</name>
<comment type="subcellular location">
    <subcellularLocation>
        <location evidence="1">Nucleus</location>
    </subcellularLocation>
</comment>
<dbReference type="Gene3D" id="6.10.140.920">
    <property type="match status" value="1"/>
</dbReference>
<protein>
    <recommendedName>
        <fullName evidence="6">MADS-box domain-containing protein</fullName>
    </recommendedName>
</protein>
<feature type="domain" description="MADS-box" evidence="6">
    <location>
        <begin position="16"/>
        <end position="76"/>
    </location>
</feature>
<dbReference type="InterPro" id="IPR002100">
    <property type="entry name" value="TF_MADSbox"/>
</dbReference>
<sequence>MDSAAPAVAGNKKQTKGRQKIEMKKIVNEDDRLITFSKRRSGIYKKASELATLCGAEVGVVVFSPAGKPFSFAHPCIESVANKFLNDDKNKNNNNSKENNNNNTNAAHPLVEAHRRVRINELNQQHNQLLSQLDAEKEKGKALEKLKKVRGNGRGWWETPAEELGIEELQEVDASLGELYQNVCHQLKQRGVIGSCSYNNYNNNPSMGFTTNEFGEETIPFNILGNVPPPFIPPPYLPPHPHFDFGGQHQHHHHP</sequence>
<keyword evidence="2" id="KW-0805">Transcription regulation</keyword>
<dbReference type="PANTHER" id="PTHR11945">
    <property type="entry name" value="MADS BOX PROTEIN"/>
    <property type="match status" value="1"/>
</dbReference>
<evidence type="ECO:0000313" key="7">
    <source>
        <dbReference type="EMBL" id="CAK9321183.1"/>
    </source>
</evidence>
<accession>A0ABP0YKZ1</accession>
<dbReference type="InterPro" id="IPR036879">
    <property type="entry name" value="TF_MADSbox_sf"/>
</dbReference>
<dbReference type="Pfam" id="PF00319">
    <property type="entry name" value="SRF-TF"/>
    <property type="match status" value="1"/>
</dbReference>
<evidence type="ECO:0000256" key="1">
    <source>
        <dbReference type="ARBA" id="ARBA00004123"/>
    </source>
</evidence>
<proteinExistence type="predicted"/>
<organism evidence="7 8">
    <name type="scientific">Citrullus colocynthis</name>
    <name type="common">colocynth</name>
    <dbReference type="NCBI Taxonomy" id="252529"/>
    <lineage>
        <taxon>Eukaryota</taxon>
        <taxon>Viridiplantae</taxon>
        <taxon>Streptophyta</taxon>
        <taxon>Embryophyta</taxon>
        <taxon>Tracheophyta</taxon>
        <taxon>Spermatophyta</taxon>
        <taxon>Magnoliopsida</taxon>
        <taxon>eudicotyledons</taxon>
        <taxon>Gunneridae</taxon>
        <taxon>Pentapetalae</taxon>
        <taxon>rosids</taxon>
        <taxon>fabids</taxon>
        <taxon>Cucurbitales</taxon>
        <taxon>Cucurbitaceae</taxon>
        <taxon>Benincaseae</taxon>
        <taxon>Citrullus</taxon>
    </lineage>
</organism>
<evidence type="ECO:0000256" key="4">
    <source>
        <dbReference type="ARBA" id="ARBA00023163"/>
    </source>
</evidence>
<dbReference type="CDD" id="cd00265">
    <property type="entry name" value="MADS_MEF2_like"/>
    <property type="match status" value="1"/>
</dbReference>
<dbReference type="PANTHER" id="PTHR11945:SF725">
    <property type="entry name" value="AGAMOUS-LIKE 58-RELATED"/>
    <property type="match status" value="1"/>
</dbReference>
<keyword evidence="4" id="KW-0804">Transcription</keyword>
<keyword evidence="3" id="KW-0238">DNA-binding</keyword>
<reference evidence="7 8" key="1">
    <citation type="submission" date="2024-03" db="EMBL/GenBank/DDBJ databases">
        <authorList>
            <person name="Gkanogiannis A."/>
            <person name="Becerra Lopez-Lavalle L."/>
        </authorList>
    </citation>
    <scope>NUCLEOTIDE SEQUENCE [LARGE SCALE GENOMIC DNA]</scope>
</reference>
<evidence type="ECO:0000256" key="2">
    <source>
        <dbReference type="ARBA" id="ARBA00023015"/>
    </source>
</evidence>
<dbReference type="EMBL" id="OZ021738">
    <property type="protein sequence ID" value="CAK9321183.1"/>
    <property type="molecule type" value="Genomic_DNA"/>
</dbReference>
<keyword evidence="5" id="KW-0539">Nucleus</keyword>
<evidence type="ECO:0000256" key="3">
    <source>
        <dbReference type="ARBA" id="ARBA00023125"/>
    </source>
</evidence>
<dbReference type="PROSITE" id="PS50066">
    <property type="entry name" value="MADS_BOX_2"/>
    <property type="match status" value="1"/>
</dbReference>
<evidence type="ECO:0000313" key="8">
    <source>
        <dbReference type="Proteomes" id="UP001642487"/>
    </source>
</evidence>
<dbReference type="PRINTS" id="PR00404">
    <property type="entry name" value="MADSDOMAIN"/>
</dbReference>
<evidence type="ECO:0000256" key="5">
    <source>
        <dbReference type="ARBA" id="ARBA00023242"/>
    </source>
</evidence>
<dbReference type="InterPro" id="IPR033896">
    <property type="entry name" value="MEF2-like_N"/>
</dbReference>
<dbReference type="SMART" id="SM00432">
    <property type="entry name" value="MADS"/>
    <property type="match status" value="1"/>
</dbReference>
<keyword evidence="8" id="KW-1185">Reference proteome</keyword>
<evidence type="ECO:0000259" key="6">
    <source>
        <dbReference type="PROSITE" id="PS50066"/>
    </source>
</evidence>
<dbReference type="Proteomes" id="UP001642487">
    <property type="component" value="Chromosome 4"/>
</dbReference>
<dbReference type="SUPFAM" id="SSF55455">
    <property type="entry name" value="SRF-like"/>
    <property type="match status" value="1"/>
</dbReference>